<name>C6XEA7_METGS</name>
<dbReference type="STRING" id="582744.Msip34_1637"/>
<reference evidence="2" key="1">
    <citation type="submission" date="2009-07" db="EMBL/GenBank/DDBJ databases">
        <title>Complete sequence of chromosome of Methylovorus sp. SIP3-4.</title>
        <authorList>
            <person name="Lucas S."/>
            <person name="Copeland A."/>
            <person name="Lapidus A."/>
            <person name="Glavina del Rio T."/>
            <person name="Tice H."/>
            <person name="Bruce D."/>
            <person name="Goodwin L."/>
            <person name="Pitluck S."/>
            <person name="Clum A."/>
            <person name="Larimer F."/>
            <person name="Land M."/>
            <person name="Hauser L."/>
            <person name="Kyrpides N."/>
            <person name="Mikhailova N."/>
            <person name="Kayluzhnaya M."/>
            <person name="Chistoserdova L."/>
        </authorList>
    </citation>
    <scope>NUCLEOTIDE SEQUENCE [LARGE SCALE GENOMIC DNA]</scope>
    <source>
        <strain evidence="2">SIP3-4</strain>
    </source>
</reference>
<evidence type="ECO:0000313" key="2">
    <source>
        <dbReference type="Proteomes" id="UP000002743"/>
    </source>
</evidence>
<gene>
    <name evidence="1" type="ordered locus">Msip34_1637</name>
</gene>
<protein>
    <submittedName>
        <fullName evidence="1">Uncharacterized protein</fullName>
    </submittedName>
</protein>
<accession>C6XEA7</accession>
<sequence>MFGYLNKLQVEINFGNNIFNNKIGCFSDCFSRFKYFLFVFRKWSCVRKDKTFHVQNKRSFSFYISKGLYDTKIELRHINFLKRIYLICKGSQNKVVGGYIFFSTCFLKSIQITFEIDQKNNYQLYVVLGCSPFRSTRNPACIYDGSHTHNSLKPRSAALDVALLFPNPAKPVHEALQ</sequence>
<reference evidence="1 2" key="2">
    <citation type="journal article" date="2011" name="J. Bacteriol.">
        <title>Genomes of three methylotrophs from a single niche uncover genetic and metabolic divergence of Methylophilaceae.</title>
        <authorList>
            <person name="Lapidus A."/>
            <person name="Clum A."/>
            <person name="Labutti K."/>
            <person name="Kaluzhnaya M.G."/>
            <person name="Lim S."/>
            <person name="Beck D.A."/>
            <person name="Glavina Del Rio T."/>
            <person name="Nolan M."/>
            <person name="Mavromatis K."/>
            <person name="Huntemann M."/>
            <person name="Lucas S."/>
            <person name="Lidstrom M.E."/>
            <person name="Ivanova N."/>
            <person name="Chistoserdova L."/>
        </authorList>
    </citation>
    <scope>NUCLEOTIDE SEQUENCE [LARGE SCALE GENOMIC DNA]</scope>
    <source>
        <strain evidence="1 2">SIP3-4</strain>
    </source>
</reference>
<evidence type="ECO:0000313" key="1">
    <source>
        <dbReference type="EMBL" id="ACT50882.1"/>
    </source>
</evidence>
<keyword evidence="2" id="KW-1185">Reference proteome</keyword>
<organism evidence="1 2">
    <name type="scientific">Methylovorus glucosotrophus (strain SIP3-4)</name>
    <dbReference type="NCBI Taxonomy" id="582744"/>
    <lineage>
        <taxon>Bacteria</taxon>
        <taxon>Pseudomonadati</taxon>
        <taxon>Pseudomonadota</taxon>
        <taxon>Betaproteobacteria</taxon>
        <taxon>Nitrosomonadales</taxon>
        <taxon>Methylophilaceae</taxon>
        <taxon>Methylovorus</taxon>
    </lineage>
</organism>
<dbReference type="HOGENOM" id="CLU_1516190_0_0_4"/>
<dbReference type="Proteomes" id="UP000002743">
    <property type="component" value="Chromosome"/>
</dbReference>
<dbReference type="AlphaFoldDB" id="C6XEA7"/>
<dbReference type="EMBL" id="CP001674">
    <property type="protein sequence ID" value="ACT50882.1"/>
    <property type="molecule type" value="Genomic_DNA"/>
</dbReference>
<dbReference type="KEGG" id="mei:Msip34_1637"/>
<proteinExistence type="predicted"/>